<reference evidence="1 2" key="1">
    <citation type="submission" date="2024-09" db="EMBL/GenBank/DDBJ databases">
        <authorList>
            <person name="Sun Q."/>
            <person name="Mori K."/>
        </authorList>
    </citation>
    <scope>NUCLEOTIDE SEQUENCE [LARGE SCALE GENOMIC DNA]</scope>
    <source>
        <strain evidence="1 2">JCM 9767</strain>
    </source>
</reference>
<name>A0ABV5L8N3_9ACTN</name>
<keyword evidence="2" id="KW-1185">Reference proteome</keyword>
<evidence type="ECO:0000313" key="1">
    <source>
        <dbReference type="EMBL" id="MFB9347452.1"/>
    </source>
</evidence>
<comment type="caution">
    <text evidence="1">The sequence shown here is derived from an EMBL/GenBank/DDBJ whole genome shotgun (WGS) entry which is preliminary data.</text>
</comment>
<dbReference type="RefSeq" id="WP_380955004.1">
    <property type="nucleotide sequence ID" value="NZ_JBHMDI010000013.1"/>
</dbReference>
<protein>
    <submittedName>
        <fullName evidence="1">Uncharacterized protein</fullName>
    </submittedName>
</protein>
<organism evidence="1 2">
    <name type="scientific">Streptomyces heliomycini</name>
    <dbReference type="NCBI Taxonomy" id="284032"/>
    <lineage>
        <taxon>Bacteria</taxon>
        <taxon>Bacillati</taxon>
        <taxon>Actinomycetota</taxon>
        <taxon>Actinomycetes</taxon>
        <taxon>Kitasatosporales</taxon>
        <taxon>Streptomycetaceae</taxon>
        <taxon>Streptomyces</taxon>
    </lineage>
</organism>
<gene>
    <name evidence="1" type="ORF">ACFFUA_08250</name>
</gene>
<dbReference type="Proteomes" id="UP001589753">
    <property type="component" value="Unassembled WGS sequence"/>
</dbReference>
<evidence type="ECO:0000313" key="2">
    <source>
        <dbReference type="Proteomes" id="UP001589753"/>
    </source>
</evidence>
<dbReference type="EMBL" id="JBHMDI010000013">
    <property type="protein sequence ID" value="MFB9347452.1"/>
    <property type="molecule type" value="Genomic_DNA"/>
</dbReference>
<proteinExistence type="predicted"/>
<sequence>MTALRLLPWSGPDGKPAYLSTGDEGGFLSRVADEAEASQLATAEQILSHVGELLSDDRATASELRYAARRLSECLADTLRVAQSRGARLPVFLADEVDEAAP</sequence>
<accession>A0ABV5L8N3</accession>